<dbReference type="PANTHER" id="PTHR32305:SF15">
    <property type="entry name" value="PROTEIN RHSA-RELATED"/>
    <property type="match status" value="1"/>
</dbReference>
<accession>A0A8J7PG14</accession>
<protein>
    <submittedName>
        <fullName evidence="4">RHS repeat-associated core domain-containing protein</fullName>
    </submittedName>
</protein>
<dbReference type="EMBL" id="JAFLCK010000065">
    <property type="protein sequence ID" value="MBN8662906.1"/>
    <property type="molecule type" value="Genomic_DNA"/>
</dbReference>
<dbReference type="InterPro" id="IPR022385">
    <property type="entry name" value="Rhs_assc_core"/>
</dbReference>
<reference evidence="4" key="1">
    <citation type="submission" date="2021-02" db="EMBL/GenBank/DDBJ databases">
        <title>Genome-Resolved Metagenomics of a Microbial Community Performing Photosynthetic Biological Nutrient Removal.</title>
        <authorList>
            <person name="Mcdaniel E.A."/>
        </authorList>
    </citation>
    <scope>NUCLEOTIDE SEQUENCE</scope>
    <source>
        <strain evidence="4">UWPOB_OBS1</strain>
    </source>
</reference>
<feature type="region of interest" description="Disordered" evidence="2">
    <location>
        <begin position="160"/>
        <end position="191"/>
    </location>
</feature>
<evidence type="ECO:0000256" key="2">
    <source>
        <dbReference type="SAM" id="MobiDB-lite"/>
    </source>
</evidence>
<feature type="domain" description="Teneurin-like YD-shell" evidence="3">
    <location>
        <begin position="30"/>
        <end position="127"/>
    </location>
</feature>
<dbReference type="InterPro" id="IPR056823">
    <property type="entry name" value="TEN-like_YD-shell"/>
</dbReference>
<dbReference type="PANTHER" id="PTHR32305">
    <property type="match status" value="1"/>
</dbReference>
<dbReference type="Pfam" id="PF25023">
    <property type="entry name" value="TEN_YD-shell"/>
    <property type="match status" value="1"/>
</dbReference>
<dbReference type="NCBIfam" id="TIGR03696">
    <property type="entry name" value="Rhs_assc_core"/>
    <property type="match status" value="1"/>
</dbReference>
<evidence type="ECO:0000256" key="1">
    <source>
        <dbReference type="ARBA" id="ARBA00022737"/>
    </source>
</evidence>
<sequence>MIAQYNGASGALQNRYVFGDEMDEPLIRVTSAGVLTFYHADKQGSIVGVSNATGGRANRNKFSEFGEIVTLGGTIFGFTAQRYDSETGLYYYKNRYYSPKIGRFLQPDPIGYDSGDLNLYTYVGNSPLVYIDPLGLQETTPQGRPMPQADPNLMNRIREGKETIQNEQQVINDQNAAKRNTPKQPKVNADP</sequence>
<dbReference type="InterPro" id="IPR050708">
    <property type="entry name" value="T6SS_VgrG/RHS"/>
</dbReference>
<gene>
    <name evidence="4" type="ORF">J0M35_21245</name>
</gene>
<proteinExistence type="predicted"/>
<dbReference type="AlphaFoldDB" id="A0A8J7PG14"/>
<dbReference type="Gene3D" id="2.180.10.10">
    <property type="entry name" value="RHS repeat-associated core"/>
    <property type="match status" value="1"/>
</dbReference>
<organism evidence="4 5">
    <name type="scientific">Candidatus Obscuribacter phosphatis</name>
    <dbReference type="NCBI Taxonomy" id="1906157"/>
    <lineage>
        <taxon>Bacteria</taxon>
        <taxon>Bacillati</taxon>
        <taxon>Candidatus Melainabacteria</taxon>
        <taxon>Candidatus Obscuribacterales</taxon>
        <taxon>Candidatus Obscuribacteraceae</taxon>
        <taxon>Candidatus Obscuribacter</taxon>
    </lineage>
</organism>
<evidence type="ECO:0000313" key="5">
    <source>
        <dbReference type="Proteomes" id="UP000664277"/>
    </source>
</evidence>
<feature type="non-terminal residue" evidence="4">
    <location>
        <position position="191"/>
    </location>
</feature>
<keyword evidence="1" id="KW-0677">Repeat</keyword>
<comment type="caution">
    <text evidence="4">The sequence shown here is derived from an EMBL/GenBank/DDBJ whole genome shotgun (WGS) entry which is preliminary data.</text>
</comment>
<evidence type="ECO:0000259" key="3">
    <source>
        <dbReference type="Pfam" id="PF25023"/>
    </source>
</evidence>
<name>A0A8J7PG14_9BACT</name>
<feature type="compositionally biased region" description="Polar residues" evidence="2">
    <location>
        <begin position="165"/>
        <end position="178"/>
    </location>
</feature>
<evidence type="ECO:0000313" key="4">
    <source>
        <dbReference type="EMBL" id="MBN8662906.1"/>
    </source>
</evidence>
<dbReference type="Proteomes" id="UP000664277">
    <property type="component" value="Unassembled WGS sequence"/>
</dbReference>